<feature type="transmembrane region" description="Helical" evidence="1">
    <location>
        <begin position="21"/>
        <end position="46"/>
    </location>
</feature>
<comment type="caution">
    <text evidence="2">The sequence shown here is derived from an EMBL/GenBank/DDBJ whole genome shotgun (WGS) entry which is preliminary data.</text>
</comment>
<dbReference type="AlphaFoldDB" id="A0A0R1F3V3"/>
<sequence>MSVIPIHLIERRMMRNLHFEISRLSKFFGSLNLTTMVLQLLFLYFFALVGRFDRSDDSNILTHSNVILALATTGTMCALAIYGTVVACQILVGNYVGTNKSQTYLLPVGRKSLFYTKLAAFSLVVASAMIVGLFIADLVFNILEFLFQLMTEQPTGILDLLTSVFAGTFLTIAIILLSSFIGIKLNGKVKSMIASIVLVILFSNLAAITMMASKFITLIVAVVSMVIVILVGLTMGNGIENDEVL</sequence>
<protein>
    <submittedName>
        <fullName evidence="2">AgrC domain-containing protein</fullName>
    </submittedName>
</protein>
<dbReference type="Proteomes" id="UP000051984">
    <property type="component" value="Unassembled WGS sequence"/>
</dbReference>
<gene>
    <name evidence="2" type="ORF">FD51_GL001389</name>
</gene>
<name>A0A0R1F3V3_LACZE</name>
<feature type="transmembrane region" description="Helical" evidence="1">
    <location>
        <begin position="160"/>
        <end position="181"/>
    </location>
</feature>
<keyword evidence="1" id="KW-1133">Transmembrane helix</keyword>
<accession>A0A0R1F3V3</accession>
<feature type="transmembrane region" description="Helical" evidence="1">
    <location>
        <begin position="193"/>
        <end position="212"/>
    </location>
</feature>
<keyword evidence="1" id="KW-0812">Transmembrane</keyword>
<evidence type="ECO:0000313" key="3">
    <source>
        <dbReference type="Proteomes" id="UP000051984"/>
    </source>
</evidence>
<dbReference type="eggNOG" id="ENOG50333VB">
    <property type="taxonomic scope" value="Bacteria"/>
</dbReference>
<reference evidence="2 3" key="1">
    <citation type="journal article" date="2015" name="Genome Announc.">
        <title>Expanding the biotechnology potential of lactobacilli through comparative genomics of 213 strains and associated genera.</title>
        <authorList>
            <person name="Sun Z."/>
            <person name="Harris H.M."/>
            <person name="McCann A."/>
            <person name="Guo C."/>
            <person name="Argimon S."/>
            <person name="Zhang W."/>
            <person name="Yang X."/>
            <person name="Jeffery I.B."/>
            <person name="Cooney J.C."/>
            <person name="Kagawa T.F."/>
            <person name="Liu W."/>
            <person name="Song Y."/>
            <person name="Salvetti E."/>
            <person name="Wrobel A."/>
            <person name="Rasinkangas P."/>
            <person name="Parkhill J."/>
            <person name="Rea M.C."/>
            <person name="O'Sullivan O."/>
            <person name="Ritari J."/>
            <person name="Douillard F.P."/>
            <person name="Paul Ross R."/>
            <person name="Yang R."/>
            <person name="Briner A.E."/>
            <person name="Felis G.E."/>
            <person name="de Vos W.M."/>
            <person name="Barrangou R."/>
            <person name="Klaenhammer T.R."/>
            <person name="Caufield P.W."/>
            <person name="Cui Y."/>
            <person name="Zhang H."/>
            <person name="O'Toole P.W."/>
        </authorList>
    </citation>
    <scope>NUCLEOTIDE SEQUENCE [LARGE SCALE GENOMIC DNA]</scope>
    <source>
        <strain evidence="2 3">DSM 20178</strain>
    </source>
</reference>
<evidence type="ECO:0000313" key="2">
    <source>
        <dbReference type="EMBL" id="KRK13191.1"/>
    </source>
</evidence>
<feature type="transmembrane region" description="Helical" evidence="1">
    <location>
        <begin position="118"/>
        <end position="140"/>
    </location>
</feature>
<dbReference type="PATRIC" id="fig|1423816.3.peg.1449"/>
<feature type="transmembrane region" description="Helical" evidence="1">
    <location>
        <begin position="218"/>
        <end position="239"/>
    </location>
</feature>
<organism evidence="2 3">
    <name type="scientific">Lacticaseibacillus zeae DSM 20178 = KCTC 3804</name>
    <dbReference type="NCBI Taxonomy" id="1423816"/>
    <lineage>
        <taxon>Bacteria</taxon>
        <taxon>Bacillati</taxon>
        <taxon>Bacillota</taxon>
        <taxon>Bacilli</taxon>
        <taxon>Lactobacillales</taxon>
        <taxon>Lactobacillaceae</taxon>
        <taxon>Lacticaseibacillus</taxon>
    </lineage>
</organism>
<feature type="transmembrane region" description="Helical" evidence="1">
    <location>
        <begin position="66"/>
        <end position="97"/>
    </location>
</feature>
<dbReference type="EMBL" id="AZCT01000002">
    <property type="protein sequence ID" value="KRK13191.1"/>
    <property type="molecule type" value="Genomic_DNA"/>
</dbReference>
<proteinExistence type="predicted"/>
<keyword evidence="1" id="KW-0472">Membrane</keyword>
<evidence type="ECO:0000256" key="1">
    <source>
        <dbReference type="SAM" id="Phobius"/>
    </source>
</evidence>